<sequence>MEAYRQDLSAYWSAKAKPQTIVDVVAVDPEPVKCRKHYGFIMPERLDPEKHDHIDATKSGTHRYVDKWDNQEYQHGLTHWQMAKVLFQPPPTSYSWNNRIESNAKFKLTHSAPLGIRNGRGRTH</sequence>
<gene>
    <name evidence="1" type="ORF">PG996_004768</name>
</gene>
<comment type="caution">
    <text evidence="1">The sequence shown here is derived from an EMBL/GenBank/DDBJ whole genome shotgun (WGS) entry which is preliminary data.</text>
</comment>
<keyword evidence="2" id="KW-1185">Reference proteome</keyword>
<name>A0ABR1W513_9PEZI</name>
<proteinExistence type="predicted"/>
<evidence type="ECO:0000313" key="1">
    <source>
        <dbReference type="EMBL" id="KAK8078598.1"/>
    </source>
</evidence>
<organism evidence="1 2">
    <name type="scientific">Apiospora saccharicola</name>
    <dbReference type="NCBI Taxonomy" id="335842"/>
    <lineage>
        <taxon>Eukaryota</taxon>
        <taxon>Fungi</taxon>
        <taxon>Dikarya</taxon>
        <taxon>Ascomycota</taxon>
        <taxon>Pezizomycotina</taxon>
        <taxon>Sordariomycetes</taxon>
        <taxon>Xylariomycetidae</taxon>
        <taxon>Amphisphaeriales</taxon>
        <taxon>Apiosporaceae</taxon>
        <taxon>Apiospora</taxon>
    </lineage>
</organism>
<protein>
    <submittedName>
        <fullName evidence="1">Uncharacterized protein</fullName>
    </submittedName>
</protein>
<dbReference type="Proteomes" id="UP001446871">
    <property type="component" value="Unassembled WGS sequence"/>
</dbReference>
<reference evidence="1 2" key="1">
    <citation type="submission" date="2023-01" db="EMBL/GenBank/DDBJ databases">
        <title>Analysis of 21 Apiospora genomes using comparative genomics revels a genus with tremendous synthesis potential of carbohydrate active enzymes and secondary metabolites.</title>
        <authorList>
            <person name="Sorensen T."/>
        </authorList>
    </citation>
    <scope>NUCLEOTIDE SEQUENCE [LARGE SCALE GENOMIC DNA]</scope>
    <source>
        <strain evidence="1 2">CBS 83171</strain>
    </source>
</reference>
<accession>A0ABR1W513</accession>
<dbReference type="EMBL" id="JAQQWM010000002">
    <property type="protein sequence ID" value="KAK8078598.1"/>
    <property type="molecule type" value="Genomic_DNA"/>
</dbReference>
<evidence type="ECO:0000313" key="2">
    <source>
        <dbReference type="Proteomes" id="UP001446871"/>
    </source>
</evidence>